<gene>
    <name evidence="2" type="ORF">GCM10023156_40100</name>
</gene>
<evidence type="ECO:0000256" key="1">
    <source>
        <dbReference type="SAM" id="MobiDB-lite"/>
    </source>
</evidence>
<dbReference type="RefSeq" id="WP_339942113.1">
    <property type="nucleotide sequence ID" value="NZ_BAABGA010000049.1"/>
</dbReference>
<evidence type="ECO:0000313" key="3">
    <source>
        <dbReference type="Proteomes" id="UP001500840"/>
    </source>
</evidence>
<protein>
    <submittedName>
        <fullName evidence="2">Uncharacterized protein</fullName>
    </submittedName>
</protein>
<name>A0ABP8N5E8_9BACT</name>
<keyword evidence="3" id="KW-1185">Reference proteome</keyword>
<feature type="region of interest" description="Disordered" evidence="1">
    <location>
        <begin position="1"/>
        <end position="59"/>
    </location>
</feature>
<evidence type="ECO:0000313" key="2">
    <source>
        <dbReference type="EMBL" id="GAA4459922.1"/>
    </source>
</evidence>
<dbReference type="EMBL" id="BAABGA010000049">
    <property type="protein sequence ID" value="GAA4459922.1"/>
    <property type="molecule type" value="Genomic_DNA"/>
</dbReference>
<reference evidence="3" key="1">
    <citation type="journal article" date="2019" name="Int. J. Syst. Evol. Microbiol.">
        <title>The Global Catalogue of Microorganisms (GCM) 10K type strain sequencing project: providing services to taxonomists for standard genome sequencing and annotation.</title>
        <authorList>
            <consortium name="The Broad Institute Genomics Platform"/>
            <consortium name="The Broad Institute Genome Sequencing Center for Infectious Disease"/>
            <person name="Wu L."/>
            <person name="Ma J."/>
        </authorList>
    </citation>
    <scope>NUCLEOTIDE SEQUENCE [LARGE SCALE GENOMIC DNA]</scope>
    <source>
        <strain evidence="3">JCM 17759</strain>
    </source>
</reference>
<dbReference type="Proteomes" id="UP001500840">
    <property type="component" value="Unassembled WGS sequence"/>
</dbReference>
<organism evidence="2 3">
    <name type="scientific">Novipirellula rosea</name>
    <dbReference type="NCBI Taxonomy" id="1031540"/>
    <lineage>
        <taxon>Bacteria</taxon>
        <taxon>Pseudomonadati</taxon>
        <taxon>Planctomycetota</taxon>
        <taxon>Planctomycetia</taxon>
        <taxon>Pirellulales</taxon>
        <taxon>Pirellulaceae</taxon>
        <taxon>Novipirellula</taxon>
    </lineage>
</organism>
<proteinExistence type="predicted"/>
<feature type="compositionally biased region" description="Basic and acidic residues" evidence="1">
    <location>
        <begin position="27"/>
        <end position="42"/>
    </location>
</feature>
<comment type="caution">
    <text evidence="2">The sequence shown here is derived from an EMBL/GenBank/DDBJ whole genome shotgun (WGS) entry which is preliminary data.</text>
</comment>
<sequence>MVDSFGLSHRPHAILEAAPPHVSEVQDPSKSRLTQRSDDRVADTLPSGRPPAPNTPGNTAVELVNKAVELQQQLAAGYIDIMM</sequence>
<accession>A0ABP8N5E8</accession>